<name>A0A6V8N1J7_9BACT</name>
<dbReference type="CDD" id="cd03020">
    <property type="entry name" value="DsbA_DsbC_DsbG"/>
    <property type="match status" value="1"/>
</dbReference>
<dbReference type="EMBL" id="BLXY01000007">
    <property type="protein sequence ID" value="GFO65219.1"/>
    <property type="molecule type" value="Genomic_DNA"/>
</dbReference>
<evidence type="ECO:0000256" key="5">
    <source>
        <dbReference type="ARBA" id="ARBA00023157"/>
    </source>
</evidence>
<dbReference type="InterPro" id="IPR018950">
    <property type="entry name" value="DiS-bond_isomerase_DsbC/G_N"/>
</dbReference>
<dbReference type="Proteomes" id="UP000568888">
    <property type="component" value="Unassembled WGS sequence"/>
</dbReference>
<dbReference type="InterPro" id="IPR009094">
    <property type="entry name" value="DiS-bond_isomerase_DsbC/G_N_sf"/>
</dbReference>
<gene>
    <name evidence="10" type="ORF">GMPD_31380</name>
    <name evidence="11" type="ORF">M1B72_06340</name>
</gene>
<dbReference type="Gene3D" id="3.10.450.70">
    <property type="entry name" value="Disulphide bond isomerase, DsbC/G, N-terminal"/>
    <property type="match status" value="1"/>
</dbReference>
<dbReference type="Proteomes" id="UP000831485">
    <property type="component" value="Chromosome"/>
</dbReference>
<evidence type="ECO:0000256" key="7">
    <source>
        <dbReference type="SAM" id="SignalP"/>
    </source>
</evidence>
<keyword evidence="3 7" id="KW-0732">Signal</keyword>
<evidence type="ECO:0000259" key="9">
    <source>
        <dbReference type="Pfam" id="PF13098"/>
    </source>
</evidence>
<dbReference type="Gene3D" id="3.40.30.10">
    <property type="entry name" value="Glutaredoxin"/>
    <property type="match status" value="1"/>
</dbReference>
<keyword evidence="13" id="KW-1185">Reference proteome</keyword>
<dbReference type="Pfam" id="PF13098">
    <property type="entry name" value="Thioredoxin_2"/>
    <property type="match status" value="1"/>
</dbReference>
<dbReference type="InterPro" id="IPR036249">
    <property type="entry name" value="Thioredoxin-like_sf"/>
</dbReference>
<proteinExistence type="inferred from homology"/>
<dbReference type="PANTHER" id="PTHR35272">
    <property type="entry name" value="THIOL:DISULFIDE INTERCHANGE PROTEIN DSBC-RELATED"/>
    <property type="match status" value="1"/>
</dbReference>
<evidence type="ECO:0000256" key="2">
    <source>
        <dbReference type="ARBA" id="ARBA00009813"/>
    </source>
</evidence>
<keyword evidence="6" id="KW-0676">Redox-active center</keyword>
<feature type="chain" id="PRO_5039930090" evidence="7">
    <location>
        <begin position="26"/>
        <end position="235"/>
    </location>
</feature>
<organism evidence="10 12">
    <name type="scientific">Geomonas paludis</name>
    <dbReference type="NCBI Taxonomy" id="2740185"/>
    <lineage>
        <taxon>Bacteria</taxon>
        <taxon>Pseudomonadati</taxon>
        <taxon>Thermodesulfobacteriota</taxon>
        <taxon>Desulfuromonadia</taxon>
        <taxon>Geobacterales</taxon>
        <taxon>Geobacteraceae</taxon>
        <taxon>Geomonas</taxon>
    </lineage>
</organism>
<keyword evidence="10" id="KW-0413">Isomerase</keyword>
<sequence>MSFRRIFTALFTASVLLALAATSFAATPVKPEDSFHNAFPTVPVDSMTPTEIPGLYEVVSGQRIFYYYPEKELVLTGEIVGKDLKSRTAERKGALMAKVAKDLPLNKALKIGDGKKVVIEFTDPDCPFCRRGAEYFTKRTDVTQYIFFAPLAHPGAITKIEYILSADNKVQAYDAMMLGQEIPAGAKPASPEIKKLAQEHMELARKAGVTGTPTFFINGQMVVGADLARLDELLK</sequence>
<dbReference type="PANTHER" id="PTHR35272:SF3">
    <property type="entry name" value="THIOL:DISULFIDE INTERCHANGE PROTEIN DSBC"/>
    <property type="match status" value="1"/>
</dbReference>
<evidence type="ECO:0000313" key="13">
    <source>
        <dbReference type="Proteomes" id="UP000831485"/>
    </source>
</evidence>
<dbReference type="SUPFAM" id="SSF54423">
    <property type="entry name" value="DsbC/DsbG N-terminal domain-like"/>
    <property type="match status" value="1"/>
</dbReference>
<dbReference type="AlphaFoldDB" id="A0A6V8N1J7"/>
<reference evidence="10" key="2">
    <citation type="journal article" date="2021" name="Int. J. Syst. Evol. Microbiol.">
        <title>Geomonas silvestris sp. nov., Geomonas paludis sp. nov. and Geomonas limicola sp. nov., isolated from terrestrial environments, and emended description of the genus Geomonas.</title>
        <authorList>
            <person name="Itoh H."/>
            <person name="Xu Z."/>
            <person name="Masuda Y."/>
            <person name="Ushijima N."/>
            <person name="Hayakawa C."/>
            <person name="Shiratori Y."/>
            <person name="Senoo K."/>
        </authorList>
    </citation>
    <scope>NUCLEOTIDE SEQUENCE</scope>
    <source>
        <strain evidence="10">Red736</strain>
    </source>
</reference>
<evidence type="ECO:0000256" key="1">
    <source>
        <dbReference type="ARBA" id="ARBA00004418"/>
    </source>
</evidence>
<dbReference type="RefSeq" id="WP_183349074.1">
    <property type="nucleotide sequence ID" value="NZ_BLXY01000007.1"/>
</dbReference>
<evidence type="ECO:0000313" key="11">
    <source>
        <dbReference type="EMBL" id="UPU37319.1"/>
    </source>
</evidence>
<dbReference type="EMBL" id="CP096574">
    <property type="protein sequence ID" value="UPU37319.1"/>
    <property type="molecule type" value="Genomic_DNA"/>
</dbReference>
<evidence type="ECO:0000313" key="12">
    <source>
        <dbReference type="Proteomes" id="UP000568888"/>
    </source>
</evidence>
<evidence type="ECO:0000256" key="4">
    <source>
        <dbReference type="ARBA" id="ARBA00022764"/>
    </source>
</evidence>
<reference evidence="12" key="1">
    <citation type="submission" date="2020-06" db="EMBL/GenBank/DDBJ databases">
        <title>Draft genomic sequecing of Geomonas sp. Red736.</title>
        <authorList>
            <person name="Itoh H."/>
            <person name="Xu Z.X."/>
            <person name="Ushijima N."/>
            <person name="Masuda Y."/>
            <person name="Shiratori Y."/>
            <person name="Senoo K."/>
        </authorList>
    </citation>
    <scope>NUCLEOTIDE SEQUENCE [LARGE SCALE GENOMIC DNA]</scope>
    <source>
        <strain evidence="12">Red736</strain>
    </source>
</reference>
<evidence type="ECO:0000313" key="10">
    <source>
        <dbReference type="EMBL" id="GFO65219.1"/>
    </source>
</evidence>
<keyword evidence="4" id="KW-0574">Periplasm</keyword>
<dbReference type="InterPro" id="IPR051470">
    <property type="entry name" value="Thiol:disulfide_interchange"/>
</dbReference>
<evidence type="ECO:0000256" key="3">
    <source>
        <dbReference type="ARBA" id="ARBA00022729"/>
    </source>
</evidence>
<dbReference type="GO" id="GO:0016853">
    <property type="term" value="F:isomerase activity"/>
    <property type="evidence" value="ECO:0007669"/>
    <property type="project" value="UniProtKB-KW"/>
</dbReference>
<dbReference type="InterPro" id="IPR012336">
    <property type="entry name" value="Thioredoxin-like_fold"/>
</dbReference>
<comment type="subcellular location">
    <subcellularLocation>
        <location evidence="1">Periplasm</location>
    </subcellularLocation>
</comment>
<reference evidence="11" key="3">
    <citation type="submission" date="2022-04" db="EMBL/GenBank/DDBJ databases">
        <authorList>
            <person name="Liu G."/>
        </authorList>
    </citation>
    <scope>NUCLEOTIDE SEQUENCE</scope>
    <source>
        <strain evidence="11">RG22</strain>
    </source>
</reference>
<dbReference type="Pfam" id="PF10411">
    <property type="entry name" value="DsbC_N"/>
    <property type="match status" value="1"/>
</dbReference>
<protein>
    <submittedName>
        <fullName evidence="11">DsbC family protein</fullName>
    </submittedName>
    <submittedName>
        <fullName evidence="10">Protein disulfide-isomerase</fullName>
    </submittedName>
</protein>
<dbReference type="InterPro" id="IPR033954">
    <property type="entry name" value="DiS-bond_Isoase_DsbC/G"/>
</dbReference>
<evidence type="ECO:0000259" key="8">
    <source>
        <dbReference type="Pfam" id="PF10411"/>
    </source>
</evidence>
<dbReference type="GO" id="GO:0042597">
    <property type="term" value="C:periplasmic space"/>
    <property type="evidence" value="ECO:0007669"/>
    <property type="project" value="UniProtKB-SubCell"/>
</dbReference>
<accession>A0A6V8N1J7</accession>
<dbReference type="SUPFAM" id="SSF52833">
    <property type="entry name" value="Thioredoxin-like"/>
    <property type="match status" value="1"/>
</dbReference>
<feature type="domain" description="Disulphide bond isomerase DsbC/G N-terminal" evidence="8">
    <location>
        <begin position="27"/>
        <end position="83"/>
    </location>
</feature>
<feature type="signal peptide" evidence="7">
    <location>
        <begin position="1"/>
        <end position="25"/>
    </location>
</feature>
<keyword evidence="5" id="KW-1015">Disulfide bond</keyword>
<feature type="domain" description="Thioredoxin-like fold" evidence="9">
    <location>
        <begin position="112"/>
        <end position="224"/>
    </location>
</feature>
<comment type="similarity">
    <text evidence="2">Belongs to the thioredoxin family. DsbC subfamily.</text>
</comment>
<evidence type="ECO:0000256" key="6">
    <source>
        <dbReference type="ARBA" id="ARBA00023284"/>
    </source>
</evidence>